<dbReference type="Proteomes" id="UP001141253">
    <property type="component" value="Chromosome 4"/>
</dbReference>
<reference evidence="2" key="2">
    <citation type="journal article" date="2023" name="Int. J. Mol. Sci.">
        <title>De Novo Assembly and Annotation of 11 Diverse Shrub Willow (Salix) Genomes Reveals Novel Gene Organization in Sex-Linked Regions.</title>
        <authorList>
            <person name="Hyden B."/>
            <person name="Feng K."/>
            <person name="Yates T.B."/>
            <person name="Jawdy S."/>
            <person name="Cereghino C."/>
            <person name="Smart L.B."/>
            <person name="Muchero W."/>
        </authorList>
    </citation>
    <scope>NUCLEOTIDE SEQUENCE</scope>
    <source>
        <tissue evidence="2">Shoot tip</tissue>
    </source>
</reference>
<proteinExistence type="predicted"/>
<evidence type="ECO:0000313" key="2">
    <source>
        <dbReference type="EMBL" id="KAJ6396196.1"/>
    </source>
</evidence>
<dbReference type="EMBL" id="JAPFFI010000004">
    <property type="protein sequence ID" value="KAJ6396196.1"/>
    <property type="molecule type" value="Genomic_DNA"/>
</dbReference>
<sequence length="96" mass="10599">MCGMKDVVVNYFHELYSNSGMSGNYNLTPQLFPRLKEADLDGLSSDVSNEEIHQSLVSIGGLKSPGYDGFIAISFIINYGIFVPMTSFCSFETVSR</sequence>
<keyword evidence="1" id="KW-0472">Membrane</keyword>
<organism evidence="2 3">
    <name type="scientific">Salix suchowensis</name>
    <dbReference type="NCBI Taxonomy" id="1278906"/>
    <lineage>
        <taxon>Eukaryota</taxon>
        <taxon>Viridiplantae</taxon>
        <taxon>Streptophyta</taxon>
        <taxon>Embryophyta</taxon>
        <taxon>Tracheophyta</taxon>
        <taxon>Spermatophyta</taxon>
        <taxon>Magnoliopsida</taxon>
        <taxon>eudicotyledons</taxon>
        <taxon>Gunneridae</taxon>
        <taxon>Pentapetalae</taxon>
        <taxon>rosids</taxon>
        <taxon>fabids</taxon>
        <taxon>Malpighiales</taxon>
        <taxon>Salicaceae</taxon>
        <taxon>Saliceae</taxon>
        <taxon>Salix</taxon>
    </lineage>
</organism>
<evidence type="ECO:0000256" key="1">
    <source>
        <dbReference type="SAM" id="Phobius"/>
    </source>
</evidence>
<keyword evidence="1" id="KW-1133">Transmembrane helix</keyword>
<evidence type="ECO:0000313" key="3">
    <source>
        <dbReference type="Proteomes" id="UP001141253"/>
    </source>
</evidence>
<protein>
    <submittedName>
        <fullName evidence="2">Uncharacterized protein</fullName>
    </submittedName>
</protein>
<comment type="caution">
    <text evidence="2">The sequence shown here is derived from an EMBL/GenBank/DDBJ whole genome shotgun (WGS) entry which is preliminary data.</text>
</comment>
<accession>A0ABQ9C999</accession>
<feature type="transmembrane region" description="Helical" evidence="1">
    <location>
        <begin position="70"/>
        <end position="91"/>
    </location>
</feature>
<gene>
    <name evidence="2" type="ORF">OIU77_021265</name>
</gene>
<reference evidence="2" key="1">
    <citation type="submission" date="2022-10" db="EMBL/GenBank/DDBJ databases">
        <authorList>
            <person name="Hyden B.L."/>
            <person name="Feng K."/>
            <person name="Yates T."/>
            <person name="Jawdy S."/>
            <person name="Smart L.B."/>
            <person name="Muchero W."/>
        </authorList>
    </citation>
    <scope>NUCLEOTIDE SEQUENCE</scope>
    <source>
        <tissue evidence="2">Shoot tip</tissue>
    </source>
</reference>
<keyword evidence="3" id="KW-1185">Reference proteome</keyword>
<keyword evidence="1" id="KW-0812">Transmembrane</keyword>
<name>A0ABQ9C999_9ROSI</name>